<sequence>MSKNNKSLFDDYKKFERILKINPDNNVLDTSTEDFLAPTTLIPLLIHAIKK</sequence>
<dbReference type="KEGG" id="mst:Msp_0705"/>
<dbReference type="AlphaFoldDB" id="Q2NGF0"/>
<dbReference type="EMBL" id="CP000102">
    <property type="protein sequence ID" value="ABC57103.1"/>
    <property type="molecule type" value="Genomic_DNA"/>
</dbReference>
<proteinExistence type="predicted"/>
<accession>Q2NGF0</accession>
<dbReference type="HOGENOM" id="CLU_3094164_0_0_2"/>
<evidence type="ECO:0000313" key="1">
    <source>
        <dbReference type="EMBL" id="ABC57103.1"/>
    </source>
</evidence>
<dbReference type="STRING" id="339860.Msp_0705"/>
<name>Q2NGF0_METST</name>
<dbReference type="GeneID" id="58786832"/>
<gene>
    <name evidence="1" type="ordered locus">Msp_0705</name>
</gene>
<organism evidence="1 2">
    <name type="scientific">Methanosphaera stadtmanae (strain ATCC 43021 / DSM 3091 / JCM 11832 / MCB-3)</name>
    <dbReference type="NCBI Taxonomy" id="339860"/>
    <lineage>
        <taxon>Archaea</taxon>
        <taxon>Methanobacteriati</taxon>
        <taxon>Methanobacteriota</taxon>
        <taxon>Methanomada group</taxon>
        <taxon>Methanobacteria</taxon>
        <taxon>Methanobacteriales</taxon>
        <taxon>Methanobacteriaceae</taxon>
        <taxon>Methanosphaera</taxon>
    </lineage>
</organism>
<keyword evidence="2" id="KW-1185">Reference proteome</keyword>
<dbReference type="RefSeq" id="WP_011406303.1">
    <property type="nucleotide sequence ID" value="NC_007681.1"/>
</dbReference>
<evidence type="ECO:0000313" key="2">
    <source>
        <dbReference type="Proteomes" id="UP000001931"/>
    </source>
</evidence>
<dbReference type="Proteomes" id="UP000001931">
    <property type="component" value="Chromosome"/>
</dbReference>
<reference evidence="1 2" key="1">
    <citation type="journal article" date="2006" name="J. Bacteriol.">
        <title>The genome sequence of Methanosphaera stadtmanae reveals why this human intestinal archaeon is restricted to methanol and H2 for methane formation and ATP synthesis.</title>
        <authorList>
            <person name="Fricke W.F."/>
            <person name="Seedorf H."/>
            <person name="Henne A."/>
            <person name="Kruer M."/>
            <person name="Liesegang H."/>
            <person name="Hedderich R."/>
            <person name="Gottschalk G."/>
            <person name="Thauer R.K."/>
        </authorList>
    </citation>
    <scope>NUCLEOTIDE SEQUENCE [LARGE SCALE GENOMIC DNA]</scope>
    <source>
        <strain evidence="2">ATCC 43021 / DSM 3091 / JCM 11832 / MCB-3</strain>
    </source>
</reference>
<protein>
    <submittedName>
        <fullName evidence="1">Uncharacterized protein</fullName>
    </submittedName>
</protein>